<accession>A0A5Q2FED9</accession>
<reference evidence="3 4" key="1">
    <citation type="submission" date="2019-10" db="EMBL/GenBank/DDBJ databases">
        <title>Genomic analysis of Raineyella sp. CBA3103.</title>
        <authorList>
            <person name="Roh S.W."/>
        </authorList>
    </citation>
    <scope>NUCLEOTIDE SEQUENCE [LARGE SCALE GENOMIC DNA]</scope>
    <source>
        <strain evidence="3 4">CBA3103</strain>
    </source>
</reference>
<dbReference type="GO" id="GO:0003700">
    <property type="term" value="F:DNA-binding transcription factor activity"/>
    <property type="evidence" value="ECO:0007669"/>
    <property type="project" value="InterPro"/>
</dbReference>
<dbReference type="InterPro" id="IPR036390">
    <property type="entry name" value="WH_DNA-bd_sf"/>
</dbReference>
<keyword evidence="3" id="KW-0238">DNA-binding</keyword>
<evidence type="ECO:0000313" key="3">
    <source>
        <dbReference type="EMBL" id="QGF22636.1"/>
    </source>
</evidence>
<protein>
    <submittedName>
        <fullName evidence="3">Winged helix DNA-binding protein</fullName>
    </submittedName>
</protein>
<feature type="domain" description="HTH marR-type" evidence="2">
    <location>
        <begin position="63"/>
        <end position="128"/>
    </location>
</feature>
<dbReference type="GO" id="GO:0003677">
    <property type="term" value="F:DNA binding"/>
    <property type="evidence" value="ECO:0007669"/>
    <property type="project" value="UniProtKB-KW"/>
</dbReference>
<keyword evidence="4" id="KW-1185">Reference proteome</keyword>
<dbReference type="KEGG" id="rain:Rai3103_01895"/>
<name>A0A5Q2FED9_9ACTN</name>
<dbReference type="SUPFAM" id="SSF46785">
    <property type="entry name" value="Winged helix' DNA-binding domain"/>
    <property type="match status" value="1"/>
</dbReference>
<organism evidence="3 4">
    <name type="scientific">Raineyella fluvialis</name>
    <dbReference type="NCBI Taxonomy" id="2662261"/>
    <lineage>
        <taxon>Bacteria</taxon>
        <taxon>Bacillati</taxon>
        <taxon>Actinomycetota</taxon>
        <taxon>Actinomycetes</taxon>
        <taxon>Propionibacteriales</taxon>
        <taxon>Propionibacteriaceae</taxon>
        <taxon>Raineyella</taxon>
    </lineage>
</organism>
<evidence type="ECO:0000313" key="4">
    <source>
        <dbReference type="Proteomes" id="UP000386847"/>
    </source>
</evidence>
<gene>
    <name evidence="3" type="ORF">Rai3103_01895</name>
</gene>
<dbReference type="Pfam" id="PF13463">
    <property type="entry name" value="HTH_27"/>
    <property type="match status" value="1"/>
</dbReference>
<sequence length="188" mass="20941">MSSSSDANRPARDDNATPSATWHLGRTPPEADLANVEFALMAASAAFERYVEQISQLIGEPELSYNEITILHVIRMYERPKDATTIARFVNRDDLPNVQYTLRKLASVGLVKKTRSGVSAHYETTKAGTDWTDRYAVLRSRLLVDQMAPDEISGETLEGISRRLTRLTVLYESSARSAAILNPHGIFD</sequence>
<dbReference type="AlphaFoldDB" id="A0A5Q2FED9"/>
<proteinExistence type="predicted"/>
<dbReference type="Gene3D" id="1.10.10.10">
    <property type="entry name" value="Winged helix-like DNA-binding domain superfamily/Winged helix DNA-binding domain"/>
    <property type="match status" value="1"/>
</dbReference>
<dbReference type="Proteomes" id="UP000386847">
    <property type="component" value="Chromosome"/>
</dbReference>
<evidence type="ECO:0000259" key="2">
    <source>
        <dbReference type="Pfam" id="PF13463"/>
    </source>
</evidence>
<dbReference type="RefSeq" id="WP_153571165.1">
    <property type="nucleotide sequence ID" value="NZ_CP045725.1"/>
</dbReference>
<dbReference type="EMBL" id="CP045725">
    <property type="protein sequence ID" value="QGF22636.1"/>
    <property type="molecule type" value="Genomic_DNA"/>
</dbReference>
<evidence type="ECO:0000256" key="1">
    <source>
        <dbReference type="SAM" id="MobiDB-lite"/>
    </source>
</evidence>
<feature type="region of interest" description="Disordered" evidence="1">
    <location>
        <begin position="1"/>
        <end position="26"/>
    </location>
</feature>
<dbReference type="InterPro" id="IPR000835">
    <property type="entry name" value="HTH_MarR-typ"/>
</dbReference>
<dbReference type="InterPro" id="IPR036388">
    <property type="entry name" value="WH-like_DNA-bd_sf"/>
</dbReference>